<accession>A0A9W6ZIA4</accession>
<dbReference type="EMBL" id="BRXY01000001">
    <property type="protein sequence ID" value="GMH51039.1"/>
    <property type="molecule type" value="Genomic_DNA"/>
</dbReference>
<gene>
    <name evidence="2" type="ORF">TrST_g8573</name>
</gene>
<evidence type="ECO:0000256" key="1">
    <source>
        <dbReference type="SAM" id="SignalP"/>
    </source>
</evidence>
<protein>
    <submittedName>
        <fullName evidence="2">Uncharacterized protein</fullName>
    </submittedName>
</protein>
<organism evidence="2 3">
    <name type="scientific">Triparma strigata</name>
    <dbReference type="NCBI Taxonomy" id="1606541"/>
    <lineage>
        <taxon>Eukaryota</taxon>
        <taxon>Sar</taxon>
        <taxon>Stramenopiles</taxon>
        <taxon>Ochrophyta</taxon>
        <taxon>Bolidophyceae</taxon>
        <taxon>Parmales</taxon>
        <taxon>Triparmaceae</taxon>
        <taxon>Triparma</taxon>
    </lineage>
</organism>
<name>A0A9W6ZIA4_9STRA</name>
<proteinExistence type="predicted"/>
<feature type="chain" id="PRO_5040724198" evidence="1">
    <location>
        <begin position="26"/>
        <end position="137"/>
    </location>
</feature>
<dbReference type="AlphaFoldDB" id="A0A9W6ZIA4"/>
<reference evidence="3" key="1">
    <citation type="journal article" date="2023" name="Commun. Biol.">
        <title>Genome analysis of Parmales, the sister group of diatoms, reveals the evolutionary specialization of diatoms from phago-mixotrophs to photoautotrophs.</title>
        <authorList>
            <person name="Ban H."/>
            <person name="Sato S."/>
            <person name="Yoshikawa S."/>
            <person name="Yamada K."/>
            <person name="Nakamura Y."/>
            <person name="Ichinomiya M."/>
            <person name="Sato N."/>
            <person name="Blanc-Mathieu R."/>
            <person name="Endo H."/>
            <person name="Kuwata A."/>
            <person name="Ogata H."/>
        </authorList>
    </citation>
    <scope>NUCLEOTIDE SEQUENCE [LARGE SCALE GENOMIC DNA]</scope>
    <source>
        <strain evidence="3">NIES 3701</strain>
    </source>
</reference>
<dbReference type="Proteomes" id="UP001165085">
    <property type="component" value="Unassembled WGS sequence"/>
</dbReference>
<sequence>MWQKCSTIIALIVAILLRDMSKRTSEELSNAIEILDPNNHDGGDDDSEVFEGSELDSAADVAPAVGGDDFMNIDDFRRLFVGFVMVDTLVAMRWLDRKWHKVVEKKLIEFEDEPFGEVIVHGGDDLSWREAFSDAWK</sequence>
<dbReference type="OrthoDB" id="10307321at2759"/>
<keyword evidence="3" id="KW-1185">Reference proteome</keyword>
<comment type="caution">
    <text evidence="2">The sequence shown here is derived from an EMBL/GenBank/DDBJ whole genome shotgun (WGS) entry which is preliminary data.</text>
</comment>
<keyword evidence="1" id="KW-0732">Signal</keyword>
<evidence type="ECO:0000313" key="3">
    <source>
        <dbReference type="Proteomes" id="UP001165085"/>
    </source>
</evidence>
<evidence type="ECO:0000313" key="2">
    <source>
        <dbReference type="EMBL" id="GMH51039.1"/>
    </source>
</evidence>
<feature type="signal peptide" evidence="1">
    <location>
        <begin position="1"/>
        <end position="25"/>
    </location>
</feature>